<organism evidence="2 3">
    <name type="scientific">Pseudohalioglobus lutimaris</name>
    <dbReference type="NCBI Taxonomy" id="1737061"/>
    <lineage>
        <taxon>Bacteria</taxon>
        <taxon>Pseudomonadati</taxon>
        <taxon>Pseudomonadota</taxon>
        <taxon>Gammaproteobacteria</taxon>
        <taxon>Cellvibrionales</taxon>
        <taxon>Halieaceae</taxon>
        <taxon>Pseudohalioglobus</taxon>
    </lineage>
</organism>
<dbReference type="Proteomes" id="UP000235005">
    <property type="component" value="Unassembled WGS sequence"/>
</dbReference>
<dbReference type="EMBL" id="PKUS01000045">
    <property type="protein sequence ID" value="PLW66851.1"/>
    <property type="molecule type" value="Genomic_DNA"/>
</dbReference>
<protein>
    <submittedName>
        <fullName evidence="2">Uncharacterized protein</fullName>
    </submittedName>
</protein>
<name>A0A2N5WX95_9GAMM</name>
<evidence type="ECO:0000313" key="2">
    <source>
        <dbReference type="EMBL" id="PLW66851.1"/>
    </source>
</evidence>
<keyword evidence="3" id="KW-1185">Reference proteome</keyword>
<gene>
    <name evidence="2" type="ORF">C0039_19730</name>
</gene>
<evidence type="ECO:0000313" key="3">
    <source>
        <dbReference type="Proteomes" id="UP000235005"/>
    </source>
</evidence>
<evidence type="ECO:0000256" key="1">
    <source>
        <dbReference type="SAM" id="Phobius"/>
    </source>
</evidence>
<dbReference type="AlphaFoldDB" id="A0A2N5WX95"/>
<keyword evidence="1" id="KW-1133">Transmembrane helix</keyword>
<comment type="caution">
    <text evidence="2">The sequence shown here is derived from an EMBL/GenBank/DDBJ whole genome shotgun (WGS) entry which is preliminary data.</text>
</comment>
<keyword evidence="1" id="KW-0812">Transmembrane</keyword>
<feature type="transmembrane region" description="Helical" evidence="1">
    <location>
        <begin position="6"/>
        <end position="27"/>
    </location>
</feature>
<keyword evidence="1" id="KW-0472">Membrane</keyword>
<accession>A0A2N5WX95</accession>
<proteinExistence type="predicted"/>
<reference evidence="2 3" key="1">
    <citation type="submission" date="2018-01" db="EMBL/GenBank/DDBJ databases">
        <title>The draft genome sequence of Halioglobus lutimaris HF004.</title>
        <authorList>
            <person name="Du Z.-J."/>
            <person name="Shi M.-J."/>
        </authorList>
    </citation>
    <scope>NUCLEOTIDE SEQUENCE [LARGE SCALE GENOMIC DNA]</scope>
    <source>
        <strain evidence="2 3">HF004</strain>
    </source>
</reference>
<sequence>MWYLAPLPPAIALTIGFLAIAVSGYIIGKLTYGARIKVTTGGGIGYEQGVVLSTLGTSHSGRLYIPASDITNIEDYTFAQQSLLQSVFRPFALQEQLKGYVVKLAGYQGEGLRITYTHPPLYDSGRRESHLYLPTTNPETLKLILSRENPGS</sequence>